<dbReference type="Proteomes" id="UP000176336">
    <property type="component" value="Unassembled WGS sequence"/>
</dbReference>
<organism evidence="1 2">
    <name type="scientific">Candidatus Daviesbacteria bacterium RIFCSPHIGHO2_01_FULL_41_23</name>
    <dbReference type="NCBI Taxonomy" id="1797764"/>
    <lineage>
        <taxon>Bacteria</taxon>
        <taxon>Candidatus Daviesiibacteriota</taxon>
    </lineage>
</organism>
<proteinExistence type="predicted"/>
<evidence type="ECO:0000313" key="2">
    <source>
        <dbReference type="Proteomes" id="UP000176336"/>
    </source>
</evidence>
<comment type="caution">
    <text evidence="1">The sequence shown here is derived from an EMBL/GenBank/DDBJ whole genome shotgun (WGS) entry which is preliminary data.</text>
</comment>
<dbReference type="EMBL" id="MFCR01000011">
    <property type="protein sequence ID" value="OGE18643.1"/>
    <property type="molecule type" value="Genomic_DNA"/>
</dbReference>
<protein>
    <submittedName>
        <fullName evidence="1">Uncharacterized protein</fullName>
    </submittedName>
</protein>
<accession>A0A1F5IQI8</accession>
<gene>
    <name evidence="1" type="ORF">A2871_04055</name>
</gene>
<sequence>MGGFFMKERSFSSLQSVDTTEKIPLTSEGLLVGIVLPPAEARIHRSQNSPQIAITSIVEVSHDPRNSILIVIGRASNIAMTCHYFRCSRAEIVPLSFSAS</sequence>
<name>A0A1F5IQI8_9BACT</name>
<reference evidence="1 2" key="1">
    <citation type="journal article" date="2016" name="Nat. Commun.">
        <title>Thousands of microbial genomes shed light on interconnected biogeochemical processes in an aquifer system.</title>
        <authorList>
            <person name="Anantharaman K."/>
            <person name="Brown C.T."/>
            <person name="Hug L.A."/>
            <person name="Sharon I."/>
            <person name="Castelle C.J."/>
            <person name="Probst A.J."/>
            <person name="Thomas B.C."/>
            <person name="Singh A."/>
            <person name="Wilkins M.J."/>
            <person name="Karaoz U."/>
            <person name="Brodie E.L."/>
            <person name="Williams K.H."/>
            <person name="Hubbard S.S."/>
            <person name="Banfield J.F."/>
        </authorList>
    </citation>
    <scope>NUCLEOTIDE SEQUENCE [LARGE SCALE GENOMIC DNA]</scope>
</reference>
<dbReference type="AlphaFoldDB" id="A0A1F5IQI8"/>
<evidence type="ECO:0000313" key="1">
    <source>
        <dbReference type="EMBL" id="OGE18643.1"/>
    </source>
</evidence>